<evidence type="ECO:0000256" key="7">
    <source>
        <dbReference type="ARBA" id="ARBA00023065"/>
    </source>
</evidence>
<dbReference type="Gene3D" id="1.20.1510.10">
    <property type="entry name" value="Cation efflux protein transmembrane domain"/>
    <property type="match status" value="1"/>
</dbReference>
<dbReference type="Pfam" id="PF16916">
    <property type="entry name" value="ZT_dimer"/>
    <property type="match status" value="1"/>
</dbReference>
<dbReference type="InterPro" id="IPR002524">
    <property type="entry name" value="Cation_efflux"/>
</dbReference>
<feature type="region of interest" description="Disordered" evidence="9">
    <location>
        <begin position="306"/>
        <end position="340"/>
    </location>
</feature>
<comment type="subcellular location">
    <subcellularLocation>
        <location evidence="1">Membrane</location>
        <topology evidence="1">Multi-pass membrane protein</topology>
    </subcellularLocation>
</comment>
<feature type="transmembrane region" description="Helical" evidence="10">
    <location>
        <begin position="99"/>
        <end position="118"/>
    </location>
</feature>
<dbReference type="InterPro" id="IPR036837">
    <property type="entry name" value="Cation_efflux_CTD_sf"/>
</dbReference>
<accession>A0ABV6T761</accession>
<keyword evidence="8 10" id="KW-0472">Membrane</keyword>
<protein>
    <submittedName>
        <fullName evidence="13">Cation diffusion facilitator family transporter</fullName>
    </submittedName>
</protein>
<evidence type="ECO:0000313" key="13">
    <source>
        <dbReference type="EMBL" id="MFC0813090.1"/>
    </source>
</evidence>
<gene>
    <name evidence="13" type="ORF">ACFHYO_13350</name>
</gene>
<proteinExistence type="inferred from homology"/>
<evidence type="ECO:0000256" key="4">
    <source>
        <dbReference type="ARBA" id="ARBA00022692"/>
    </source>
</evidence>
<feature type="transmembrane region" description="Helical" evidence="10">
    <location>
        <begin position="166"/>
        <end position="188"/>
    </location>
</feature>
<evidence type="ECO:0000256" key="10">
    <source>
        <dbReference type="SAM" id="Phobius"/>
    </source>
</evidence>
<dbReference type="RefSeq" id="WP_394321009.1">
    <property type="nucleotide sequence ID" value="NZ_JBHMQU010000071.1"/>
</dbReference>
<evidence type="ECO:0000259" key="11">
    <source>
        <dbReference type="Pfam" id="PF01545"/>
    </source>
</evidence>
<keyword evidence="6 10" id="KW-1133">Transmembrane helix</keyword>
<dbReference type="Proteomes" id="UP001589920">
    <property type="component" value="Unassembled WGS sequence"/>
</dbReference>
<feature type="transmembrane region" description="Helical" evidence="10">
    <location>
        <begin position="194"/>
        <end position="211"/>
    </location>
</feature>
<dbReference type="NCBIfam" id="TIGR01297">
    <property type="entry name" value="CDF"/>
    <property type="match status" value="1"/>
</dbReference>
<evidence type="ECO:0000256" key="5">
    <source>
        <dbReference type="ARBA" id="ARBA00022906"/>
    </source>
</evidence>
<evidence type="ECO:0000256" key="8">
    <source>
        <dbReference type="ARBA" id="ARBA00023136"/>
    </source>
</evidence>
<evidence type="ECO:0000256" key="2">
    <source>
        <dbReference type="ARBA" id="ARBA00008873"/>
    </source>
</evidence>
<organism evidence="13 14">
    <name type="scientific">Paracoccus panacisoli</name>
    <dbReference type="NCBI Taxonomy" id="1510163"/>
    <lineage>
        <taxon>Bacteria</taxon>
        <taxon>Pseudomonadati</taxon>
        <taxon>Pseudomonadota</taxon>
        <taxon>Alphaproteobacteria</taxon>
        <taxon>Rhodobacterales</taxon>
        <taxon>Paracoccaceae</taxon>
        <taxon>Paracoccus</taxon>
    </lineage>
</organism>
<dbReference type="EMBL" id="JBHMQU010000071">
    <property type="protein sequence ID" value="MFC0813090.1"/>
    <property type="molecule type" value="Genomic_DNA"/>
</dbReference>
<feature type="compositionally biased region" description="Basic and acidic residues" evidence="9">
    <location>
        <begin position="313"/>
        <end position="331"/>
    </location>
</feature>
<dbReference type="PANTHER" id="PTHR11562">
    <property type="entry name" value="CATION EFFLUX PROTEIN/ ZINC TRANSPORTER"/>
    <property type="match status" value="1"/>
</dbReference>
<keyword evidence="14" id="KW-1185">Reference proteome</keyword>
<name>A0ABV6T761_9RHOB</name>
<keyword evidence="5" id="KW-0864">Zinc transport</keyword>
<feature type="region of interest" description="Disordered" evidence="9">
    <location>
        <begin position="1"/>
        <end position="23"/>
    </location>
</feature>
<evidence type="ECO:0000313" key="14">
    <source>
        <dbReference type="Proteomes" id="UP001589920"/>
    </source>
</evidence>
<dbReference type="InterPro" id="IPR050681">
    <property type="entry name" value="CDF/SLC30A"/>
</dbReference>
<keyword evidence="3" id="KW-0813">Transport</keyword>
<dbReference type="InterPro" id="IPR027470">
    <property type="entry name" value="Cation_efflux_CTD"/>
</dbReference>
<dbReference type="InterPro" id="IPR027469">
    <property type="entry name" value="Cation_efflux_TMD_sf"/>
</dbReference>
<comment type="caution">
    <text evidence="13">The sequence shown here is derived from an EMBL/GenBank/DDBJ whole genome shotgun (WGS) entry which is preliminary data.</text>
</comment>
<feature type="domain" description="Cation efflux protein transmembrane" evidence="11">
    <location>
        <begin position="33"/>
        <end position="215"/>
    </location>
</feature>
<keyword evidence="7" id="KW-0406">Ion transport</keyword>
<feature type="transmembrane region" description="Helical" evidence="10">
    <location>
        <begin position="31"/>
        <end position="49"/>
    </location>
</feature>
<dbReference type="SUPFAM" id="SSF161111">
    <property type="entry name" value="Cation efflux protein transmembrane domain-like"/>
    <property type="match status" value="1"/>
</dbReference>
<keyword evidence="5" id="KW-0862">Zinc</keyword>
<feature type="domain" description="Cation efflux protein cytoplasmic" evidence="12">
    <location>
        <begin position="229"/>
        <end position="299"/>
    </location>
</feature>
<keyword evidence="4 10" id="KW-0812">Transmembrane</keyword>
<evidence type="ECO:0000256" key="9">
    <source>
        <dbReference type="SAM" id="MobiDB-lite"/>
    </source>
</evidence>
<dbReference type="PANTHER" id="PTHR11562:SF17">
    <property type="entry name" value="RE54080P-RELATED"/>
    <property type="match status" value="1"/>
</dbReference>
<sequence>MPHDHAHHRHGAHGHGTHGHAHGAEGLGDRALLWAVVINLVLTAARIGGGLVADSVALVADGVHNLSDALALVLAFGARRLAARPASRSMTFGWGRAEIVAAFVNYLALIAVSVWLMVEAAGRLADPPPVAGGVVMALAGLALVVDLGTAWLTARLARESVNIRAAWLHNLADAAVSVAVLVGGALILAFGWRLADPILTLLISVVILWHIRGEIGGVLRMLLLGAPEGVDDAALRAGLLALPGVEGLHHLHLWQIDERRVSAEMHLVLAPDTDPFAARVAARRVLAAHGVHHATIETETAATGCAEAGTGADPHDHDHDHPHDHGHDHPHGALPRLHRA</sequence>
<reference evidence="13 14" key="1">
    <citation type="submission" date="2024-09" db="EMBL/GenBank/DDBJ databases">
        <authorList>
            <person name="Sun Q."/>
            <person name="Mori K."/>
        </authorList>
    </citation>
    <scope>NUCLEOTIDE SEQUENCE [LARGE SCALE GENOMIC DNA]</scope>
    <source>
        <strain evidence="13 14">KCTC 42086</strain>
    </source>
</reference>
<evidence type="ECO:0000256" key="3">
    <source>
        <dbReference type="ARBA" id="ARBA00022448"/>
    </source>
</evidence>
<evidence type="ECO:0000256" key="1">
    <source>
        <dbReference type="ARBA" id="ARBA00004141"/>
    </source>
</evidence>
<dbReference type="SUPFAM" id="SSF160240">
    <property type="entry name" value="Cation efflux protein cytoplasmic domain-like"/>
    <property type="match status" value="1"/>
</dbReference>
<feature type="transmembrane region" description="Helical" evidence="10">
    <location>
        <begin position="130"/>
        <end position="154"/>
    </location>
</feature>
<feature type="compositionally biased region" description="Basic residues" evidence="9">
    <location>
        <begin position="1"/>
        <end position="21"/>
    </location>
</feature>
<dbReference type="InterPro" id="IPR058533">
    <property type="entry name" value="Cation_efflux_TM"/>
</dbReference>
<comment type="similarity">
    <text evidence="2">Belongs to the cation diffusion facilitator (CDF) transporter (TC 2.A.4) family. SLC30A subfamily.</text>
</comment>
<dbReference type="Pfam" id="PF01545">
    <property type="entry name" value="Cation_efflux"/>
    <property type="match status" value="1"/>
</dbReference>
<evidence type="ECO:0000256" key="6">
    <source>
        <dbReference type="ARBA" id="ARBA00022989"/>
    </source>
</evidence>
<evidence type="ECO:0000259" key="12">
    <source>
        <dbReference type="Pfam" id="PF16916"/>
    </source>
</evidence>